<dbReference type="AlphaFoldDB" id="A0A1R2B9P1"/>
<evidence type="ECO:0000313" key="5">
    <source>
        <dbReference type="EMBL" id="OMJ73513.1"/>
    </source>
</evidence>
<evidence type="ECO:0000313" key="6">
    <source>
        <dbReference type="Proteomes" id="UP000187209"/>
    </source>
</evidence>
<sequence>MANEDLRNIPSAYLFEEVMRRYKCNFRPLGSAVFIGPRYAGKTTQAEKLAEFNCWCHIEPNELIKEHISKNTQIGKFANDQIDKGKSIEDNLIVQAVVSRIKEPMCSHGAVFDGFPLNKNQAEIFDSEIGKFNVSIDRIVSFEATDSTLVKRANKSLDPDSKYAGLLSLETSDKYNDKVADVIKHYKNKKNVIKMNTIEGERAVWTRLRNLFSKNDPDNK</sequence>
<dbReference type="OrthoDB" id="439792at2759"/>
<evidence type="ECO:0000256" key="2">
    <source>
        <dbReference type="ARBA" id="ARBA00022741"/>
    </source>
</evidence>
<dbReference type="Pfam" id="PF00406">
    <property type="entry name" value="ADK"/>
    <property type="match status" value="1"/>
</dbReference>
<dbReference type="GO" id="GO:0005524">
    <property type="term" value="F:ATP binding"/>
    <property type="evidence" value="ECO:0007669"/>
    <property type="project" value="InterPro"/>
</dbReference>
<evidence type="ECO:0000256" key="1">
    <source>
        <dbReference type="ARBA" id="ARBA00022679"/>
    </source>
</evidence>
<comment type="caution">
    <text evidence="5">The sequence shown here is derived from an EMBL/GenBank/DDBJ whole genome shotgun (WGS) entry which is preliminary data.</text>
</comment>
<gene>
    <name evidence="5" type="ORF">SteCoe_27772</name>
</gene>
<dbReference type="PANTHER" id="PTHR23359">
    <property type="entry name" value="NUCLEOTIDE KINASE"/>
    <property type="match status" value="1"/>
</dbReference>
<dbReference type="InterPro" id="IPR027417">
    <property type="entry name" value="P-loop_NTPase"/>
</dbReference>
<proteinExistence type="inferred from homology"/>
<organism evidence="5 6">
    <name type="scientific">Stentor coeruleus</name>
    <dbReference type="NCBI Taxonomy" id="5963"/>
    <lineage>
        <taxon>Eukaryota</taxon>
        <taxon>Sar</taxon>
        <taxon>Alveolata</taxon>
        <taxon>Ciliophora</taxon>
        <taxon>Postciliodesmatophora</taxon>
        <taxon>Heterotrichea</taxon>
        <taxon>Heterotrichida</taxon>
        <taxon>Stentoridae</taxon>
        <taxon>Stentor</taxon>
    </lineage>
</organism>
<keyword evidence="3 4" id="KW-0418">Kinase</keyword>
<keyword evidence="2" id="KW-0547">Nucleotide-binding</keyword>
<keyword evidence="1 4" id="KW-0808">Transferase</keyword>
<dbReference type="PRINTS" id="PR00094">
    <property type="entry name" value="ADENYLTKNASE"/>
</dbReference>
<name>A0A1R2B9P1_9CILI</name>
<comment type="similarity">
    <text evidence="4">Belongs to the adenylate kinase family.</text>
</comment>
<dbReference type="CDD" id="cd01428">
    <property type="entry name" value="ADK"/>
    <property type="match status" value="1"/>
</dbReference>
<evidence type="ECO:0000256" key="3">
    <source>
        <dbReference type="ARBA" id="ARBA00022777"/>
    </source>
</evidence>
<evidence type="ECO:0008006" key="7">
    <source>
        <dbReference type="Google" id="ProtNLM"/>
    </source>
</evidence>
<dbReference type="EMBL" id="MPUH01000816">
    <property type="protein sequence ID" value="OMJ73513.1"/>
    <property type="molecule type" value="Genomic_DNA"/>
</dbReference>
<dbReference type="Proteomes" id="UP000187209">
    <property type="component" value="Unassembled WGS sequence"/>
</dbReference>
<dbReference type="GO" id="GO:0019205">
    <property type="term" value="F:nucleobase-containing compound kinase activity"/>
    <property type="evidence" value="ECO:0007669"/>
    <property type="project" value="InterPro"/>
</dbReference>
<dbReference type="SUPFAM" id="SSF52540">
    <property type="entry name" value="P-loop containing nucleoside triphosphate hydrolases"/>
    <property type="match status" value="1"/>
</dbReference>
<dbReference type="Gene3D" id="3.40.50.300">
    <property type="entry name" value="P-loop containing nucleotide triphosphate hydrolases"/>
    <property type="match status" value="1"/>
</dbReference>
<reference evidence="5 6" key="1">
    <citation type="submission" date="2016-11" db="EMBL/GenBank/DDBJ databases">
        <title>The macronuclear genome of Stentor coeruleus: a giant cell with tiny introns.</title>
        <authorList>
            <person name="Slabodnick M."/>
            <person name="Ruby J.G."/>
            <person name="Reiff S.B."/>
            <person name="Swart E.C."/>
            <person name="Gosai S."/>
            <person name="Prabakaran S."/>
            <person name="Witkowska E."/>
            <person name="Larue G.E."/>
            <person name="Fisher S."/>
            <person name="Freeman R.M."/>
            <person name="Gunawardena J."/>
            <person name="Chu W."/>
            <person name="Stover N.A."/>
            <person name="Gregory B.D."/>
            <person name="Nowacki M."/>
            <person name="Derisi J."/>
            <person name="Roy S.W."/>
            <person name="Marshall W.F."/>
            <person name="Sood P."/>
        </authorList>
    </citation>
    <scope>NUCLEOTIDE SEQUENCE [LARGE SCALE GENOMIC DNA]</scope>
    <source>
        <strain evidence="5">WM001</strain>
    </source>
</reference>
<keyword evidence="6" id="KW-1185">Reference proteome</keyword>
<evidence type="ECO:0000256" key="4">
    <source>
        <dbReference type="RuleBase" id="RU003330"/>
    </source>
</evidence>
<dbReference type="InterPro" id="IPR000850">
    <property type="entry name" value="Adenylat/UMP-CMP_kin"/>
</dbReference>
<accession>A0A1R2B9P1</accession>
<protein>
    <recommendedName>
        <fullName evidence="7">Adenylate kinase</fullName>
    </recommendedName>
</protein>
<dbReference type="GO" id="GO:0006139">
    <property type="term" value="P:nucleobase-containing compound metabolic process"/>
    <property type="evidence" value="ECO:0007669"/>
    <property type="project" value="InterPro"/>
</dbReference>